<evidence type="ECO:0000256" key="1">
    <source>
        <dbReference type="SAM" id="Phobius"/>
    </source>
</evidence>
<feature type="domain" description="DUF58" evidence="2">
    <location>
        <begin position="243"/>
        <end position="331"/>
    </location>
</feature>
<dbReference type="RefSeq" id="WP_157109198.1">
    <property type="nucleotide sequence ID" value="NZ_CP016282.1"/>
</dbReference>
<name>A0A1B1BK95_9MICO</name>
<gene>
    <name evidence="3" type="ORF">PA27867_2147</name>
</gene>
<evidence type="ECO:0000313" key="4">
    <source>
        <dbReference type="Proteomes" id="UP000092582"/>
    </source>
</evidence>
<dbReference type="PANTHER" id="PTHR34351:SF1">
    <property type="entry name" value="SLR1927 PROTEIN"/>
    <property type="match status" value="1"/>
</dbReference>
<dbReference type="EMBL" id="CP016282">
    <property type="protein sequence ID" value="ANP73099.1"/>
    <property type="molecule type" value="Genomic_DNA"/>
</dbReference>
<proteinExistence type="predicted"/>
<dbReference type="PATRIC" id="fig|670052.7.peg.2209"/>
<evidence type="ECO:0000313" key="3">
    <source>
        <dbReference type="EMBL" id="ANP73099.1"/>
    </source>
</evidence>
<dbReference type="OrthoDB" id="9812729at2"/>
<dbReference type="PANTHER" id="PTHR34351">
    <property type="entry name" value="SLR1927 PROTEIN-RELATED"/>
    <property type="match status" value="1"/>
</dbReference>
<dbReference type="InterPro" id="IPR002881">
    <property type="entry name" value="DUF58"/>
</dbReference>
<dbReference type="Pfam" id="PF01882">
    <property type="entry name" value="DUF58"/>
    <property type="match status" value="1"/>
</dbReference>
<sequence length="433" mass="46917">MTLRTERSPQRTSPAVHALRSLGRALGAAAGNAWRLARQLAALVLQRIRPVTDVVAPAGRLVFLVAVLAFAVSALFGWVEFTYLASTLLAALLVAVPFIVGRATYTVDLQLNPHRVVAGERALGQMTVTNSGERALLPARMELPVGSGIAEFVIPGLAPAAEHDELFAVPTHRRAVIVAGPAISVRGDQLGLLRRTVRWTEAVELFVHPVTTRIASSAAGLMRDLEGEITKKITSDDISFHALRAYEPGDALRNVHWRTSARTGQLMVRQFEETRRTQLTLVHSAENRYYASEDEFELAVSVTASLALRVIRDGTGLSVVSEKLALRTATPVAMLDDSSRIEPVSDLFPGLREFARAATRRLPPPSVVMIVAGSTIDLAEFRAAQTLFGKDATTLAFRIEPGAQSRLSTVSGLTVVTIGDLADLPKLLRRVHR</sequence>
<keyword evidence="4" id="KW-1185">Reference proteome</keyword>
<dbReference type="AlphaFoldDB" id="A0A1B1BK95"/>
<reference evidence="3 4" key="1">
    <citation type="submission" date="2016-06" db="EMBL/GenBank/DDBJ databases">
        <title>Genome sequencing of Cryobacterium arcticum PAMC 27867.</title>
        <authorList>
            <person name="Lee J."/>
            <person name="Kim O.-S."/>
        </authorList>
    </citation>
    <scope>NUCLEOTIDE SEQUENCE [LARGE SCALE GENOMIC DNA]</scope>
    <source>
        <strain evidence="3 4">PAMC 27867</strain>
    </source>
</reference>
<dbReference type="Proteomes" id="UP000092582">
    <property type="component" value="Chromosome 1"/>
</dbReference>
<dbReference type="KEGG" id="cart:PA27867_2147"/>
<accession>A0A1B1BK95</accession>
<organism evidence="3 4">
    <name type="scientific">Cryobacterium arcticum</name>
    <dbReference type="NCBI Taxonomy" id="670052"/>
    <lineage>
        <taxon>Bacteria</taxon>
        <taxon>Bacillati</taxon>
        <taxon>Actinomycetota</taxon>
        <taxon>Actinomycetes</taxon>
        <taxon>Micrococcales</taxon>
        <taxon>Microbacteriaceae</taxon>
        <taxon>Cryobacterium</taxon>
    </lineage>
</organism>
<feature type="transmembrane region" description="Helical" evidence="1">
    <location>
        <begin position="85"/>
        <end position="105"/>
    </location>
</feature>
<keyword evidence="1" id="KW-1133">Transmembrane helix</keyword>
<keyword evidence="1" id="KW-0812">Transmembrane</keyword>
<feature type="transmembrane region" description="Helical" evidence="1">
    <location>
        <begin position="61"/>
        <end position="79"/>
    </location>
</feature>
<evidence type="ECO:0000259" key="2">
    <source>
        <dbReference type="Pfam" id="PF01882"/>
    </source>
</evidence>
<keyword evidence="1" id="KW-0472">Membrane</keyword>
<protein>
    <recommendedName>
        <fullName evidence="2">DUF58 domain-containing protein</fullName>
    </recommendedName>
</protein>
<dbReference type="STRING" id="670052.PA27867_2147"/>